<dbReference type="InterPro" id="IPR036249">
    <property type="entry name" value="Thioredoxin-like_sf"/>
</dbReference>
<dbReference type="AlphaFoldDB" id="A0A1S3JH18"/>
<dbReference type="OrthoDB" id="446890at2759"/>
<evidence type="ECO:0000256" key="1">
    <source>
        <dbReference type="ARBA" id="ARBA00000217"/>
    </source>
</evidence>
<dbReference type="SUPFAM" id="SSF52833">
    <property type="entry name" value="Thioredoxin-like"/>
    <property type="match status" value="1"/>
</dbReference>
<dbReference type="RefSeq" id="XP_013409653.1">
    <property type="nucleotide sequence ID" value="XM_013554199.1"/>
</dbReference>
<dbReference type="InterPro" id="IPR013766">
    <property type="entry name" value="Thioredoxin_domain"/>
</dbReference>
<keyword evidence="4 6" id="KW-0575">Peroxidase</keyword>
<dbReference type="GeneID" id="106173162"/>
<evidence type="ECO:0000256" key="4">
    <source>
        <dbReference type="ARBA" id="ARBA00022559"/>
    </source>
</evidence>
<comment type="similarity">
    <text evidence="2 6">Belongs to the glutathione peroxidase family.</text>
</comment>
<gene>
    <name evidence="9" type="primary">LOC106173162</name>
</gene>
<evidence type="ECO:0000259" key="7">
    <source>
        <dbReference type="PROSITE" id="PS51352"/>
    </source>
</evidence>
<dbReference type="PROSITE" id="PS00763">
    <property type="entry name" value="GLUTATHIONE_PEROXID_2"/>
    <property type="match status" value="1"/>
</dbReference>
<dbReference type="GO" id="GO:0070013">
    <property type="term" value="C:intracellular organelle lumen"/>
    <property type="evidence" value="ECO:0007669"/>
    <property type="project" value="UniProtKB-ARBA"/>
</dbReference>
<keyword evidence="5 6" id="KW-0560">Oxidoreductase</keyword>
<dbReference type="CDD" id="cd00340">
    <property type="entry name" value="GSH_Peroxidase"/>
    <property type="match status" value="1"/>
</dbReference>
<proteinExistence type="inferred from homology"/>
<dbReference type="FunFam" id="3.40.30.10:FF:000049">
    <property type="entry name" value="Glutathione peroxidase"/>
    <property type="match status" value="1"/>
</dbReference>
<evidence type="ECO:0000313" key="8">
    <source>
        <dbReference type="Proteomes" id="UP000085678"/>
    </source>
</evidence>
<dbReference type="GO" id="GO:0033554">
    <property type="term" value="P:cellular response to stress"/>
    <property type="evidence" value="ECO:0007669"/>
    <property type="project" value="UniProtKB-ARBA"/>
</dbReference>
<dbReference type="KEGG" id="lak:106173162"/>
<dbReference type="OMA" id="MNILYAK"/>
<dbReference type="GO" id="GO:0004602">
    <property type="term" value="F:glutathione peroxidase activity"/>
    <property type="evidence" value="ECO:0007669"/>
    <property type="project" value="UniProtKB-EC"/>
</dbReference>
<evidence type="ECO:0000256" key="2">
    <source>
        <dbReference type="ARBA" id="ARBA00006926"/>
    </source>
</evidence>
<dbReference type="InterPro" id="IPR029760">
    <property type="entry name" value="GPX_CS"/>
</dbReference>
<evidence type="ECO:0000256" key="3">
    <source>
        <dbReference type="ARBA" id="ARBA00012310"/>
    </source>
</evidence>
<accession>A0A1S3JH18</accession>
<dbReference type="InParanoid" id="A0A1S3JH18"/>
<name>A0A1S3JH18_LINAN</name>
<dbReference type="PANTHER" id="PTHR11592">
    <property type="entry name" value="GLUTATHIONE PEROXIDASE"/>
    <property type="match status" value="1"/>
</dbReference>
<sequence length="246" mass="27723">METSMSPKICPKNILNVVLFSFFFVNIFNEILCGPATIDPLKVKKKPGYRPSTGGLQPGEIVYEDVTPTTDEPEKDFYMFSVTDIKGKTVSLEEYRGMVTLVVNVASECGYTDSHYKALVKLQNTLAPSGKFTVLAFPCNQFGAQEPKDEPSIEKFAKEKYGVNFPMFSKINVVEKDIPEAWKFLEDFSRLVPNWNFWKYLINPSGHVIATWGPWIPVEDVIEQITEAVHAAADDLVVSDTIHEEL</sequence>
<evidence type="ECO:0000256" key="6">
    <source>
        <dbReference type="RuleBase" id="RU000499"/>
    </source>
</evidence>
<dbReference type="Proteomes" id="UP000085678">
    <property type="component" value="Unplaced"/>
</dbReference>
<dbReference type="GO" id="GO:0005783">
    <property type="term" value="C:endoplasmic reticulum"/>
    <property type="evidence" value="ECO:0007669"/>
    <property type="project" value="UniProtKB-ARBA"/>
</dbReference>
<comment type="catalytic activity">
    <reaction evidence="1">
        <text>2 glutathione + H2O2 = glutathione disulfide + 2 H2O</text>
        <dbReference type="Rhea" id="RHEA:16833"/>
        <dbReference type="ChEBI" id="CHEBI:15377"/>
        <dbReference type="ChEBI" id="CHEBI:16240"/>
        <dbReference type="ChEBI" id="CHEBI:57925"/>
        <dbReference type="ChEBI" id="CHEBI:58297"/>
        <dbReference type="EC" id="1.11.1.9"/>
    </reaction>
</comment>
<dbReference type="Pfam" id="PF00255">
    <property type="entry name" value="GSHPx"/>
    <property type="match status" value="1"/>
</dbReference>
<dbReference type="InterPro" id="IPR000889">
    <property type="entry name" value="Glutathione_peroxidase"/>
</dbReference>
<dbReference type="Gene3D" id="3.40.30.10">
    <property type="entry name" value="Glutaredoxin"/>
    <property type="match status" value="1"/>
</dbReference>
<evidence type="ECO:0000313" key="9">
    <source>
        <dbReference type="RefSeq" id="XP_013409653.1"/>
    </source>
</evidence>
<protein>
    <recommendedName>
        <fullName evidence="3 6">Glutathione peroxidase</fullName>
    </recommendedName>
</protein>
<dbReference type="PROSITE" id="PS51355">
    <property type="entry name" value="GLUTATHIONE_PEROXID_3"/>
    <property type="match status" value="1"/>
</dbReference>
<dbReference type="PROSITE" id="PS51352">
    <property type="entry name" value="THIOREDOXIN_2"/>
    <property type="match status" value="1"/>
</dbReference>
<dbReference type="PRINTS" id="PR01011">
    <property type="entry name" value="GLUTPROXDASE"/>
</dbReference>
<reference evidence="9" key="1">
    <citation type="submission" date="2025-08" db="UniProtKB">
        <authorList>
            <consortium name="RefSeq"/>
        </authorList>
    </citation>
    <scope>IDENTIFICATION</scope>
    <source>
        <tissue evidence="9">Gonads</tissue>
    </source>
</reference>
<keyword evidence="8" id="KW-1185">Reference proteome</keyword>
<organism evidence="8 9">
    <name type="scientific">Lingula anatina</name>
    <name type="common">Brachiopod</name>
    <name type="synonym">Lingula unguis</name>
    <dbReference type="NCBI Taxonomy" id="7574"/>
    <lineage>
        <taxon>Eukaryota</taxon>
        <taxon>Metazoa</taxon>
        <taxon>Spiralia</taxon>
        <taxon>Lophotrochozoa</taxon>
        <taxon>Brachiopoda</taxon>
        <taxon>Linguliformea</taxon>
        <taxon>Lingulata</taxon>
        <taxon>Lingulida</taxon>
        <taxon>Linguloidea</taxon>
        <taxon>Lingulidae</taxon>
        <taxon>Lingula</taxon>
    </lineage>
</organism>
<feature type="domain" description="Thioredoxin" evidence="7">
    <location>
        <begin position="68"/>
        <end position="230"/>
    </location>
</feature>
<dbReference type="STRING" id="7574.A0A1S3JH18"/>
<dbReference type="PANTHER" id="PTHR11592:SF78">
    <property type="entry name" value="GLUTATHIONE PEROXIDASE"/>
    <property type="match status" value="1"/>
</dbReference>
<evidence type="ECO:0000256" key="5">
    <source>
        <dbReference type="ARBA" id="ARBA00023002"/>
    </source>
</evidence>
<dbReference type="GO" id="GO:0006979">
    <property type="term" value="P:response to oxidative stress"/>
    <property type="evidence" value="ECO:0007669"/>
    <property type="project" value="InterPro"/>
</dbReference>